<keyword evidence="1" id="KW-1133">Transmembrane helix</keyword>
<gene>
    <name evidence="2" type="ORF">B0T18DRAFT_83571</name>
</gene>
<comment type="caution">
    <text evidence="2">The sequence shown here is derived from an EMBL/GenBank/DDBJ whole genome shotgun (WGS) entry which is preliminary data.</text>
</comment>
<evidence type="ECO:0000313" key="2">
    <source>
        <dbReference type="EMBL" id="KAK0752097.1"/>
    </source>
</evidence>
<evidence type="ECO:0000313" key="3">
    <source>
        <dbReference type="Proteomes" id="UP001172155"/>
    </source>
</evidence>
<proteinExistence type="predicted"/>
<keyword evidence="1" id="KW-0812">Transmembrane</keyword>
<reference evidence="2" key="1">
    <citation type="submission" date="2023-06" db="EMBL/GenBank/DDBJ databases">
        <title>Genome-scale phylogeny and comparative genomics of the fungal order Sordariales.</title>
        <authorList>
            <consortium name="Lawrence Berkeley National Laboratory"/>
            <person name="Hensen N."/>
            <person name="Bonometti L."/>
            <person name="Westerberg I."/>
            <person name="Brannstrom I.O."/>
            <person name="Guillou S."/>
            <person name="Cros-Aarteil S."/>
            <person name="Calhoun S."/>
            <person name="Haridas S."/>
            <person name="Kuo A."/>
            <person name="Mondo S."/>
            <person name="Pangilinan J."/>
            <person name="Riley R."/>
            <person name="LaButti K."/>
            <person name="Andreopoulos B."/>
            <person name="Lipzen A."/>
            <person name="Chen C."/>
            <person name="Yanf M."/>
            <person name="Daum C."/>
            <person name="Ng V."/>
            <person name="Clum A."/>
            <person name="Steindorff A."/>
            <person name="Ohm R."/>
            <person name="Martin F."/>
            <person name="Silar P."/>
            <person name="Natvig D."/>
            <person name="Lalanne C."/>
            <person name="Gautier V."/>
            <person name="Ament-velasquez S.L."/>
            <person name="Kruys A."/>
            <person name="Hutchinson M.I."/>
            <person name="Powell A.J."/>
            <person name="Barry K."/>
            <person name="Miller A.N."/>
            <person name="Grigoriev I.V."/>
            <person name="Debuchy R."/>
            <person name="Gladieux P."/>
            <person name="Thoren M.H."/>
            <person name="Johannesson H."/>
        </authorList>
    </citation>
    <scope>NUCLEOTIDE SEQUENCE</scope>
    <source>
        <strain evidence="2">SMH3187-1</strain>
    </source>
</reference>
<dbReference type="EMBL" id="JAUKUD010000002">
    <property type="protein sequence ID" value="KAK0752097.1"/>
    <property type="molecule type" value="Genomic_DNA"/>
</dbReference>
<name>A0AA40F6B4_9PEZI</name>
<organism evidence="2 3">
    <name type="scientific">Schizothecium vesticola</name>
    <dbReference type="NCBI Taxonomy" id="314040"/>
    <lineage>
        <taxon>Eukaryota</taxon>
        <taxon>Fungi</taxon>
        <taxon>Dikarya</taxon>
        <taxon>Ascomycota</taxon>
        <taxon>Pezizomycotina</taxon>
        <taxon>Sordariomycetes</taxon>
        <taxon>Sordariomycetidae</taxon>
        <taxon>Sordariales</taxon>
        <taxon>Schizotheciaceae</taxon>
        <taxon>Schizothecium</taxon>
    </lineage>
</organism>
<keyword evidence="3" id="KW-1185">Reference proteome</keyword>
<sequence length="142" mass="15158">MYDLLLSICRLPLTLCLLAGGTAVIHLFPSSRDSAGLAESSQSIIISGVGPVPPPPVPYPHARFHSSSISSSSLFSVGQYTVLSLCVALRAISLVLQRTNFLSLRPFSPTSLSMPCSLGSSPTLLSRPDAVYRLSRRQLDSN</sequence>
<feature type="transmembrane region" description="Helical" evidence="1">
    <location>
        <begin position="77"/>
        <end position="96"/>
    </location>
</feature>
<accession>A0AA40F6B4</accession>
<dbReference type="Proteomes" id="UP001172155">
    <property type="component" value="Unassembled WGS sequence"/>
</dbReference>
<keyword evidence="1" id="KW-0472">Membrane</keyword>
<protein>
    <submittedName>
        <fullName evidence="2">Uncharacterized protein</fullName>
    </submittedName>
</protein>
<dbReference type="AlphaFoldDB" id="A0AA40F6B4"/>
<evidence type="ECO:0000256" key="1">
    <source>
        <dbReference type="SAM" id="Phobius"/>
    </source>
</evidence>